<evidence type="ECO:0000313" key="2">
    <source>
        <dbReference type="EMBL" id="CAD6339377.1"/>
    </source>
</evidence>
<reference evidence="2" key="1">
    <citation type="submission" date="2020-10" db="EMBL/GenBank/DDBJ databases">
        <authorList>
            <person name="Han B."/>
            <person name="Lu T."/>
            <person name="Zhao Q."/>
            <person name="Huang X."/>
            <person name="Zhao Y."/>
        </authorList>
    </citation>
    <scope>NUCLEOTIDE SEQUENCE</scope>
</reference>
<name>A0A811S9U8_9POAL</name>
<comment type="caution">
    <text evidence="2">The sequence shown here is derived from an EMBL/GenBank/DDBJ whole genome shotgun (WGS) entry which is preliminary data.</text>
</comment>
<proteinExistence type="predicted"/>
<evidence type="ECO:0000313" key="3">
    <source>
        <dbReference type="Proteomes" id="UP000604825"/>
    </source>
</evidence>
<gene>
    <name evidence="2" type="ORF">NCGR_LOCUS63475</name>
</gene>
<dbReference type="AlphaFoldDB" id="A0A811S9U8"/>
<dbReference type="Pfam" id="PF23635">
    <property type="entry name" value="Beta-prop_AT5G49610-like"/>
    <property type="match status" value="1"/>
</dbReference>
<keyword evidence="3" id="KW-1185">Reference proteome</keyword>
<sequence>MSSAATASSTGHRQFWASCDLADGPDHRFFATATPSPPINLPNIQGDYQLVLDCRHGRVLVHTIHPLGLIVCNPITGEQQVLPNYPGFPFSCFAGAVLCAVDGCDHLDCHAGAFRVVFTGTINTNAEADEHIDEVFTWASLYSSDTGLWTEPTTVHPAPLMNSNDLMGPSLLAGDAVYFTLDLQNSRTVLRYDLGGAALSVMNAPPSVRTRRDTFLVTGEDGGLGVAAVENYRLLLWSWSEGVWAPWREITLETMVPFTIGGPTTELKVIGFAEMSGVIFIMANGIVSTVELKSGKISEVRETLNSSSIFPFESFYTPGSSLMPIYSVLHSSHNNAVHHKLVLFG</sequence>
<dbReference type="EMBL" id="CAJGYO010000019">
    <property type="protein sequence ID" value="CAD6339377.1"/>
    <property type="molecule type" value="Genomic_DNA"/>
</dbReference>
<organism evidence="2 3">
    <name type="scientific">Miscanthus lutarioriparius</name>
    <dbReference type="NCBI Taxonomy" id="422564"/>
    <lineage>
        <taxon>Eukaryota</taxon>
        <taxon>Viridiplantae</taxon>
        <taxon>Streptophyta</taxon>
        <taxon>Embryophyta</taxon>
        <taxon>Tracheophyta</taxon>
        <taxon>Spermatophyta</taxon>
        <taxon>Magnoliopsida</taxon>
        <taxon>Liliopsida</taxon>
        <taxon>Poales</taxon>
        <taxon>Poaceae</taxon>
        <taxon>PACMAD clade</taxon>
        <taxon>Panicoideae</taxon>
        <taxon>Andropogonodae</taxon>
        <taxon>Andropogoneae</taxon>
        <taxon>Saccharinae</taxon>
        <taxon>Miscanthus</taxon>
    </lineage>
</organism>
<feature type="domain" description="F-box protein AT5G49610-like beta-propeller" evidence="1">
    <location>
        <begin position="51"/>
        <end position="313"/>
    </location>
</feature>
<accession>A0A811S9U8</accession>
<protein>
    <recommendedName>
        <fullName evidence="1">F-box protein AT5G49610-like beta-propeller domain-containing protein</fullName>
    </recommendedName>
</protein>
<dbReference type="OrthoDB" id="690324at2759"/>
<dbReference type="PANTHER" id="PTHR33186:SF15">
    <property type="entry name" value="OS06G0249850 PROTEIN"/>
    <property type="match status" value="1"/>
</dbReference>
<dbReference type="Proteomes" id="UP000604825">
    <property type="component" value="Unassembled WGS sequence"/>
</dbReference>
<dbReference type="PANTHER" id="PTHR33186">
    <property type="entry name" value="OS10G0136150 PROTEIN-RELATED"/>
    <property type="match status" value="1"/>
</dbReference>
<evidence type="ECO:0000259" key="1">
    <source>
        <dbReference type="Pfam" id="PF23635"/>
    </source>
</evidence>
<dbReference type="InterPro" id="IPR056594">
    <property type="entry name" value="AT5G49610-like_b-prop"/>
</dbReference>